<organism evidence="2 3">
    <name type="scientific">Oldenlandia corymbosa var. corymbosa</name>
    <dbReference type="NCBI Taxonomy" id="529605"/>
    <lineage>
        <taxon>Eukaryota</taxon>
        <taxon>Viridiplantae</taxon>
        <taxon>Streptophyta</taxon>
        <taxon>Embryophyta</taxon>
        <taxon>Tracheophyta</taxon>
        <taxon>Spermatophyta</taxon>
        <taxon>Magnoliopsida</taxon>
        <taxon>eudicotyledons</taxon>
        <taxon>Gunneridae</taxon>
        <taxon>Pentapetalae</taxon>
        <taxon>asterids</taxon>
        <taxon>lamiids</taxon>
        <taxon>Gentianales</taxon>
        <taxon>Rubiaceae</taxon>
        <taxon>Rubioideae</taxon>
        <taxon>Spermacoceae</taxon>
        <taxon>Hedyotis-Oldenlandia complex</taxon>
        <taxon>Oldenlandia</taxon>
    </lineage>
</organism>
<protein>
    <submittedName>
        <fullName evidence="2">OLC1v1016010C1</fullName>
    </submittedName>
</protein>
<proteinExistence type="predicted"/>
<dbReference type="EMBL" id="OX459125">
    <property type="protein sequence ID" value="CAI9115172.1"/>
    <property type="molecule type" value="Genomic_DNA"/>
</dbReference>
<gene>
    <name evidence="2" type="ORF">OLC1_LOCUS21743</name>
</gene>
<sequence length="90" mass="9648">MGSPQEITSFLGDAPTILMGEPGEEPRGPDLPDKFIGVELVSDDDSSEEVDGGGNEEKEPEVEKEDELVRTPVEETNENQPSKLPNPGAV</sequence>
<dbReference type="Proteomes" id="UP001161247">
    <property type="component" value="Chromosome 8"/>
</dbReference>
<feature type="compositionally biased region" description="Acidic residues" evidence="1">
    <location>
        <begin position="41"/>
        <end position="51"/>
    </location>
</feature>
<dbReference type="AlphaFoldDB" id="A0AAV1E6F5"/>
<feature type="compositionally biased region" description="Basic and acidic residues" evidence="1">
    <location>
        <begin position="24"/>
        <end position="33"/>
    </location>
</feature>
<feature type="region of interest" description="Disordered" evidence="1">
    <location>
        <begin position="1"/>
        <end position="90"/>
    </location>
</feature>
<name>A0AAV1E6F5_OLDCO</name>
<reference evidence="2" key="1">
    <citation type="submission" date="2023-03" db="EMBL/GenBank/DDBJ databases">
        <authorList>
            <person name="Julca I."/>
        </authorList>
    </citation>
    <scope>NUCLEOTIDE SEQUENCE</scope>
</reference>
<accession>A0AAV1E6F5</accession>
<evidence type="ECO:0000256" key="1">
    <source>
        <dbReference type="SAM" id="MobiDB-lite"/>
    </source>
</evidence>
<evidence type="ECO:0000313" key="2">
    <source>
        <dbReference type="EMBL" id="CAI9115172.1"/>
    </source>
</evidence>
<keyword evidence="3" id="KW-1185">Reference proteome</keyword>
<evidence type="ECO:0000313" key="3">
    <source>
        <dbReference type="Proteomes" id="UP001161247"/>
    </source>
</evidence>